<proteinExistence type="predicted"/>
<dbReference type="OrthoDB" id="4750613at2"/>
<dbReference type="STRING" id="1841860.GCA_900157375_03407"/>
<accession>A0A2U3NVP3</accession>
<dbReference type="EMBL" id="FUFA01000004">
    <property type="protein sequence ID" value="SPM35580.1"/>
    <property type="molecule type" value="Genomic_DNA"/>
</dbReference>
<evidence type="ECO:0000313" key="4">
    <source>
        <dbReference type="Proteomes" id="UP000240988"/>
    </source>
</evidence>
<reference evidence="3 4" key="1">
    <citation type="submission" date="2017-01" db="EMBL/GenBank/DDBJ databases">
        <authorList>
            <consortium name="Urmite Genomes"/>
        </authorList>
    </citation>
    <scope>NUCLEOTIDE SEQUENCE [LARGE SCALE GENOMIC DNA]</scope>
    <source>
        <strain evidence="3 4">AB57</strain>
    </source>
</reference>
<evidence type="ECO:0000259" key="2">
    <source>
        <dbReference type="Pfam" id="PF05305"/>
    </source>
</evidence>
<sequence length="108" mass="11053">MLSHRLTTIAAIGIGTAAIGLAAAGTAAASSADDAFLSQMTAVGISFSSPQEAVRAGHQVCKELAAGKTEADIAVEIRSQTQLSPKQVAYFVVDASNIYCPRLASELT</sequence>
<evidence type="ECO:0000256" key="1">
    <source>
        <dbReference type="SAM" id="SignalP"/>
    </source>
</evidence>
<feature type="domain" description="DUF732" evidence="2">
    <location>
        <begin position="32"/>
        <end position="101"/>
    </location>
</feature>
<dbReference type="Proteomes" id="UP000240988">
    <property type="component" value="Unassembled WGS sequence"/>
</dbReference>
<organism evidence="3 4">
    <name type="scientific">Mycobacterium rhizamassiliense</name>
    <dbReference type="NCBI Taxonomy" id="1841860"/>
    <lineage>
        <taxon>Bacteria</taxon>
        <taxon>Bacillati</taxon>
        <taxon>Actinomycetota</taxon>
        <taxon>Actinomycetes</taxon>
        <taxon>Mycobacteriales</taxon>
        <taxon>Mycobacteriaceae</taxon>
        <taxon>Mycobacterium</taxon>
    </lineage>
</organism>
<dbReference type="Pfam" id="PF05305">
    <property type="entry name" value="DUF732"/>
    <property type="match status" value="1"/>
</dbReference>
<keyword evidence="1" id="KW-0732">Signal</keyword>
<feature type="chain" id="PRO_5039604961" description="DUF732 domain-containing protein" evidence="1">
    <location>
        <begin position="23"/>
        <end position="108"/>
    </location>
</feature>
<protein>
    <recommendedName>
        <fullName evidence="2">DUF732 domain-containing protein</fullName>
    </recommendedName>
</protein>
<dbReference type="RefSeq" id="WP_077088405.1">
    <property type="nucleotide sequence ID" value="NZ_LT721901.1"/>
</dbReference>
<name>A0A2U3NVP3_9MYCO</name>
<keyword evidence="4" id="KW-1185">Reference proteome</keyword>
<dbReference type="AlphaFoldDB" id="A0A2U3NVP3"/>
<gene>
    <name evidence="3" type="ORF">MRAB57_3405</name>
</gene>
<dbReference type="InterPro" id="IPR007969">
    <property type="entry name" value="DUF732"/>
</dbReference>
<evidence type="ECO:0000313" key="3">
    <source>
        <dbReference type="EMBL" id="SPM35580.1"/>
    </source>
</evidence>
<feature type="signal peptide" evidence="1">
    <location>
        <begin position="1"/>
        <end position="22"/>
    </location>
</feature>